<reference evidence="2" key="1">
    <citation type="submission" date="2021-06" db="EMBL/GenBank/DDBJ databases">
        <authorList>
            <person name="Kallberg Y."/>
            <person name="Tangrot J."/>
            <person name="Rosling A."/>
        </authorList>
    </citation>
    <scope>NUCLEOTIDE SEQUENCE</scope>
    <source>
        <strain evidence="2">BR232B</strain>
    </source>
</reference>
<dbReference type="GO" id="GO:0005759">
    <property type="term" value="C:mitochondrial matrix"/>
    <property type="evidence" value="ECO:0007669"/>
    <property type="project" value="TreeGrafter"/>
</dbReference>
<dbReference type="InterPro" id="IPR027417">
    <property type="entry name" value="P-loop_NTPase"/>
</dbReference>
<evidence type="ECO:0000313" key="2">
    <source>
        <dbReference type="EMBL" id="CAG8585853.1"/>
    </source>
</evidence>
<dbReference type="Pfam" id="PF00004">
    <property type="entry name" value="AAA"/>
    <property type="match status" value="1"/>
</dbReference>
<organism evidence="2 3">
    <name type="scientific">Paraglomus brasilianum</name>
    <dbReference type="NCBI Taxonomy" id="144538"/>
    <lineage>
        <taxon>Eukaryota</taxon>
        <taxon>Fungi</taxon>
        <taxon>Fungi incertae sedis</taxon>
        <taxon>Mucoromycota</taxon>
        <taxon>Glomeromycotina</taxon>
        <taxon>Glomeromycetes</taxon>
        <taxon>Paraglomerales</taxon>
        <taxon>Paraglomeraceae</taxon>
        <taxon>Paraglomus</taxon>
    </lineage>
</organism>
<dbReference type="GO" id="GO:0003697">
    <property type="term" value="F:single-stranded DNA binding"/>
    <property type="evidence" value="ECO:0007669"/>
    <property type="project" value="TreeGrafter"/>
</dbReference>
<dbReference type="PANTHER" id="PTHR43718">
    <property type="entry name" value="LON PROTEASE"/>
    <property type="match status" value="1"/>
</dbReference>
<dbReference type="GO" id="GO:0051131">
    <property type="term" value="P:chaperone-mediated protein complex assembly"/>
    <property type="evidence" value="ECO:0007669"/>
    <property type="project" value="TreeGrafter"/>
</dbReference>
<name>A0A9N9C008_9GLOM</name>
<feature type="domain" description="AAA+ ATPase" evidence="1">
    <location>
        <begin position="198"/>
        <end position="306"/>
    </location>
</feature>
<dbReference type="InterPro" id="IPR003593">
    <property type="entry name" value="AAA+_ATPase"/>
</dbReference>
<gene>
    <name evidence="2" type="ORF">PBRASI_LOCUS6864</name>
</gene>
<dbReference type="SUPFAM" id="SSF52540">
    <property type="entry name" value="P-loop containing nucleoside triphosphate hydrolases"/>
    <property type="match status" value="1"/>
</dbReference>
<dbReference type="Gene3D" id="3.40.50.300">
    <property type="entry name" value="P-loop containing nucleotide triphosphate hydrolases"/>
    <property type="match status" value="1"/>
</dbReference>
<dbReference type="SMART" id="SM00382">
    <property type="entry name" value="AAA"/>
    <property type="match status" value="1"/>
</dbReference>
<dbReference type="EMBL" id="CAJVPI010000971">
    <property type="protein sequence ID" value="CAG8585853.1"/>
    <property type="molecule type" value="Genomic_DNA"/>
</dbReference>
<dbReference type="AlphaFoldDB" id="A0A9N9C008"/>
<dbReference type="InterPro" id="IPR027065">
    <property type="entry name" value="Lon_Prtase"/>
</dbReference>
<feature type="non-terminal residue" evidence="2">
    <location>
        <position position="1"/>
    </location>
</feature>
<dbReference type="GO" id="GO:0005524">
    <property type="term" value="F:ATP binding"/>
    <property type="evidence" value="ECO:0007669"/>
    <property type="project" value="InterPro"/>
</dbReference>
<dbReference type="InterPro" id="IPR003959">
    <property type="entry name" value="ATPase_AAA_core"/>
</dbReference>
<dbReference type="OrthoDB" id="2423195at2759"/>
<proteinExistence type="predicted"/>
<evidence type="ECO:0000259" key="1">
    <source>
        <dbReference type="SMART" id="SM00382"/>
    </source>
</evidence>
<comment type="caution">
    <text evidence="2">The sequence shown here is derived from an EMBL/GenBank/DDBJ whole genome shotgun (WGS) entry which is preliminary data.</text>
</comment>
<sequence length="306" mass="35197">NDEFEDDEESSVDKIMTLIRAKAIRLSQNQLLYKNIYEKLKLPAKNYEKLQETSRDDLAPFYRKNTFPAQNISKSGEIQHHGLQYGSKTNERTTKPQQFMVQDGVRRQINQTTFKGTYRFLGRLQKEVSKKQGQSKLKHEERIEACEKLIKIYEKTYERPTIDFFFKTLEEIEGFEEYKNIVGNYFVNLLNPTSIPFRPLSFILVGHPGTGKSQIAKLTARASKRAYISIPMNGVDEPTYLKGREIAYGGAEQGKLLKEMLTKGSSQPIVLIDELTRAKGKAITDIIGTMTDPDQNAYSFEDDWLK</sequence>
<dbReference type="GO" id="GO:0007005">
    <property type="term" value="P:mitochondrion organization"/>
    <property type="evidence" value="ECO:0007669"/>
    <property type="project" value="TreeGrafter"/>
</dbReference>
<dbReference type="GO" id="GO:0004252">
    <property type="term" value="F:serine-type endopeptidase activity"/>
    <property type="evidence" value="ECO:0007669"/>
    <property type="project" value="InterPro"/>
</dbReference>
<dbReference type="PANTHER" id="PTHR43718:SF2">
    <property type="entry name" value="LON PROTEASE HOMOLOG, MITOCHONDRIAL"/>
    <property type="match status" value="1"/>
</dbReference>
<evidence type="ECO:0000313" key="3">
    <source>
        <dbReference type="Proteomes" id="UP000789739"/>
    </source>
</evidence>
<dbReference type="GO" id="GO:0004176">
    <property type="term" value="F:ATP-dependent peptidase activity"/>
    <property type="evidence" value="ECO:0007669"/>
    <property type="project" value="InterPro"/>
</dbReference>
<accession>A0A9N9C008</accession>
<keyword evidence="3" id="KW-1185">Reference proteome</keyword>
<dbReference type="Proteomes" id="UP000789739">
    <property type="component" value="Unassembled WGS sequence"/>
</dbReference>
<dbReference type="GO" id="GO:0006515">
    <property type="term" value="P:protein quality control for misfolded or incompletely synthesized proteins"/>
    <property type="evidence" value="ECO:0007669"/>
    <property type="project" value="TreeGrafter"/>
</dbReference>
<protein>
    <submittedName>
        <fullName evidence="2">822_t:CDS:1</fullName>
    </submittedName>
</protein>
<dbReference type="GO" id="GO:0016887">
    <property type="term" value="F:ATP hydrolysis activity"/>
    <property type="evidence" value="ECO:0007669"/>
    <property type="project" value="InterPro"/>
</dbReference>